<reference evidence="2" key="2">
    <citation type="submission" date="2020-09" db="EMBL/GenBank/DDBJ databases">
        <authorList>
            <person name="Sun Q."/>
            <person name="Ohkuma M."/>
        </authorList>
    </citation>
    <scope>NUCLEOTIDE SEQUENCE</scope>
    <source>
        <strain evidence="2">JCM 3276</strain>
    </source>
</reference>
<proteinExistence type="predicted"/>
<sequence length="230" mass="25584">MRGEGKDRQGTSGQETSRQDDRTRPRGEARSPGDRTTPPGKGRGPPLDRSSSRGGTRLLSPRPSGTPRSQSGTSLRGAASLLGRSRLPGAMGLRSAVRLWGEHRGLRREWRRRPRRGRPRGRSRTSRRTRGGGGGLRVVVGRVRCGLVRRKRMLSRMLRRGLSRFAGVGAWGPDLPVRVRWGRRARRRGRARLGRSTGKRLGWLRRPARTLPARLGQKVRVGRSDVRAGP</sequence>
<feature type="compositionally biased region" description="Low complexity" evidence="1">
    <location>
        <begin position="52"/>
        <end position="62"/>
    </location>
</feature>
<gene>
    <name evidence="2" type="ORF">GCM10010171_38340</name>
</gene>
<reference evidence="2" key="1">
    <citation type="journal article" date="2014" name="Int. J. Syst. Evol. Microbiol.">
        <title>Complete genome sequence of Corynebacterium casei LMG S-19264T (=DSM 44701T), isolated from a smear-ripened cheese.</title>
        <authorList>
            <consortium name="US DOE Joint Genome Institute (JGI-PGF)"/>
            <person name="Walter F."/>
            <person name="Albersmeier A."/>
            <person name="Kalinowski J."/>
            <person name="Ruckert C."/>
        </authorList>
    </citation>
    <scope>NUCLEOTIDE SEQUENCE</scope>
    <source>
        <strain evidence="2">JCM 3276</strain>
    </source>
</reference>
<keyword evidence="3" id="KW-1185">Reference proteome</keyword>
<feature type="region of interest" description="Disordered" evidence="1">
    <location>
        <begin position="111"/>
        <end position="135"/>
    </location>
</feature>
<organism evidence="2 3">
    <name type="scientific">Actinokineospora fastidiosa</name>
    <dbReference type="NCBI Taxonomy" id="1816"/>
    <lineage>
        <taxon>Bacteria</taxon>
        <taxon>Bacillati</taxon>
        <taxon>Actinomycetota</taxon>
        <taxon>Actinomycetes</taxon>
        <taxon>Pseudonocardiales</taxon>
        <taxon>Pseudonocardiaceae</taxon>
        <taxon>Actinokineospora</taxon>
    </lineage>
</organism>
<evidence type="ECO:0000256" key="1">
    <source>
        <dbReference type="SAM" id="MobiDB-lite"/>
    </source>
</evidence>
<dbReference type="AlphaFoldDB" id="A0A918GJV2"/>
<comment type="caution">
    <text evidence="2">The sequence shown here is derived from an EMBL/GenBank/DDBJ whole genome shotgun (WGS) entry which is preliminary data.</text>
</comment>
<feature type="compositionally biased region" description="Basic and acidic residues" evidence="1">
    <location>
        <begin position="17"/>
        <end position="33"/>
    </location>
</feature>
<accession>A0A918GJV2</accession>
<protein>
    <submittedName>
        <fullName evidence="2">Uncharacterized protein</fullName>
    </submittedName>
</protein>
<evidence type="ECO:0000313" key="2">
    <source>
        <dbReference type="EMBL" id="GGS40249.1"/>
    </source>
</evidence>
<evidence type="ECO:0000313" key="3">
    <source>
        <dbReference type="Proteomes" id="UP000660680"/>
    </source>
</evidence>
<feature type="compositionally biased region" description="Basic residues" evidence="1">
    <location>
        <begin position="111"/>
        <end position="130"/>
    </location>
</feature>
<name>A0A918GJV2_9PSEU</name>
<dbReference type="EMBL" id="BMRB01000003">
    <property type="protein sequence ID" value="GGS40249.1"/>
    <property type="molecule type" value="Genomic_DNA"/>
</dbReference>
<dbReference type="Proteomes" id="UP000660680">
    <property type="component" value="Unassembled WGS sequence"/>
</dbReference>
<feature type="region of interest" description="Disordered" evidence="1">
    <location>
        <begin position="1"/>
        <end position="76"/>
    </location>
</feature>